<keyword evidence="4" id="KW-1185">Reference proteome</keyword>
<dbReference type="NCBIfam" id="NF001423">
    <property type="entry name" value="PRK00299.1"/>
    <property type="match status" value="1"/>
</dbReference>
<proteinExistence type="inferred from homology"/>
<dbReference type="Pfam" id="PF01206">
    <property type="entry name" value="TusA"/>
    <property type="match status" value="1"/>
</dbReference>
<reference evidence="4" key="1">
    <citation type="journal article" date="2019" name="Int. J. Syst. Evol. Microbiol.">
        <title>The Global Catalogue of Microorganisms (GCM) 10K type strain sequencing project: providing services to taxonomists for standard genome sequencing and annotation.</title>
        <authorList>
            <consortium name="The Broad Institute Genomics Platform"/>
            <consortium name="The Broad Institute Genome Sequencing Center for Infectious Disease"/>
            <person name="Wu L."/>
            <person name="Ma J."/>
        </authorList>
    </citation>
    <scope>NUCLEOTIDE SEQUENCE [LARGE SCALE GENOMIC DNA]</scope>
    <source>
        <strain evidence="4">JCM 19134</strain>
    </source>
</reference>
<evidence type="ECO:0000259" key="2">
    <source>
        <dbReference type="PROSITE" id="PS01148"/>
    </source>
</evidence>
<dbReference type="Proteomes" id="UP001409585">
    <property type="component" value="Unassembled WGS sequence"/>
</dbReference>
<protein>
    <submittedName>
        <fullName evidence="3">Sulfurtransferase TusA</fullName>
    </submittedName>
</protein>
<sequence>MSNAISHMDLSHDHFIDASGLLCPEPIMLLHNAVRDAESGEVIKMLSTDPSTKRDINRFCEFLGHELLSEEEQGGEFLFWLKKV</sequence>
<dbReference type="AlphaFoldDB" id="A0AAV3U6I4"/>
<gene>
    <name evidence="3" type="primary">tusA_2</name>
    <name evidence="3" type="ORF">GCM10025791_34710</name>
</gene>
<evidence type="ECO:0000313" key="3">
    <source>
        <dbReference type="EMBL" id="GAA4951313.1"/>
    </source>
</evidence>
<dbReference type="RefSeq" id="WP_345425331.1">
    <property type="nucleotide sequence ID" value="NZ_AP031496.1"/>
</dbReference>
<dbReference type="PANTHER" id="PTHR33279">
    <property type="entry name" value="SULFUR CARRIER PROTEIN YEDF-RELATED"/>
    <property type="match status" value="1"/>
</dbReference>
<organism evidence="3 4">
    <name type="scientific">Halioxenophilus aromaticivorans</name>
    <dbReference type="NCBI Taxonomy" id="1306992"/>
    <lineage>
        <taxon>Bacteria</taxon>
        <taxon>Pseudomonadati</taxon>
        <taxon>Pseudomonadota</taxon>
        <taxon>Gammaproteobacteria</taxon>
        <taxon>Alteromonadales</taxon>
        <taxon>Alteromonadaceae</taxon>
        <taxon>Halioxenophilus</taxon>
    </lineage>
</organism>
<dbReference type="InterPro" id="IPR001455">
    <property type="entry name" value="TusA-like"/>
</dbReference>
<evidence type="ECO:0000313" key="4">
    <source>
        <dbReference type="Proteomes" id="UP001409585"/>
    </source>
</evidence>
<dbReference type="EMBL" id="BAABLX010000029">
    <property type="protein sequence ID" value="GAA4951313.1"/>
    <property type="molecule type" value="Genomic_DNA"/>
</dbReference>
<accession>A0AAV3U6I4</accession>
<feature type="domain" description="UPF0033" evidence="2">
    <location>
        <begin position="16"/>
        <end position="40"/>
    </location>
</feature>
<dbReference type="InterPro" id="IPR036868">
    <property type="entry name" value="TusA-like_sf"/>
</dbReference>
<comment type="similarity">
    <text evidence="1">Belongs to the sulfur carrier protein TusA family.</text>
</comment>
<dbReference type="PANTHER" id="PTHR33279:SF2">
    <property type="entry name" value="SULFUR CARRIER PROTEIN TUSA"/>
    <property type="match status" value="1"/>
</dbReference>
<evidence type="ECO:0000256" key="1">
    <source>
        <dbReference type="ARBA" id="ARBA00008984"/>
    </source>
</evidence>
<name>A0AAV3U6I4_9ALTE</name>
<dbReference type="Gene3D" id="3.30.110.40">
    <property type="entry name" value="TusA-like domain"/>
    <property type="match status" value="1"/>
</dbReference>
<dbReference type="PROSITE" id="PS01148">
    <property type="entry name" value="UPF0033"/>
    <property type="match status" value="1"/>
</dbReference>
<dbReference type="SUPFAM" id="SSF64307">
    <property type="entry name" value="SirA-like"/>
    <property type="match status" value="1"/>
</dbReference>
<comment type="caution">
    <text evidence="3">The sequence shown here is derived from an EMBL/GenBank/DDBJ whole genome shotgun (WGS) entry which is preliminary data.</text>
</comment>